<evidence type="ECO:0000313" key="1">
    <source>
        <dbReference type="EMBL" id="CAI9938481.1"/>
    </source>
</evidence>
<keyword evidence="3" id="KW-1185">Reference proteome</keyword>
<organism evidence="1">
    <name type="scientific">Hexamita inflata</name>
    <dbReference type="NCBI Taxonomy" id="28002"/>
    <lineage>
        <taxon>Eukaryota</taxon>
        <taxon>Metamonada</taxon>
        <taxon>Diplomonadida</taxon>
        <taxon>Hexamitidae</taxon>
        <taxon>Hexamitinae</taxon>
        <taxon>Hexamita</taxon>
    </lineage>
</organism>
<dbReference type="Proteomes" id="UP001642409">
    <property type="component" value="Unassembled WGS sequence"/>
</dbReference>
<gene>
    <name evidence="1" type="ORF">HINF_LOCUS26126</name>
    <name evidence="2" type="ORF">HINF_LOCUS54667</name>
</gene>
<comment type="caution">
    <text evidence="1">The sequence shown here is derived from an EMBL/GenBank/DDBJ whole genome shotgun (WGS) entry which is preliminary data.</text>
</comment>
<evidence type="ECO:0000313" key="2">
    <source>
        <dbReference type="EMBL" id="CAL6070650.1"/>
    </source>
</evidence>
<dbReference type="EMBL" id="CATOUU010000655">
    <property type="protein sequence ID" value="CAI9938481.1"/>
    <property type="molecule type" value="Genomic_DNA"/>
</dbReference>
<reference evidence="1" key="1">
    <citation type="submission" date="2023-06" db="EMBL/GenBank/DDBJ databases">
        <authorList>
            <person name="Kurt Z."/>
        </authorList>
    </citation>
    <scope>NUCLEOTIDE SEQUENCE</scope>
</reference>
<reference evidence="2 3" key="2">
    <citation type="submission" date="2024-07" db="EMBL/GenBank/DDBJ databases">
        <authorList>
            <person name="Akdeniz Z."/>
        </authorList>
    </citation>
    <scope>NUCLEOTIDE SEQUENCE [LARGE SCALE GENOMIC DNA]</scope>
</reference>
<protein>
    <submittedName>
        <fullName evidence="2">Hypothetical_protein</fullName>
    </submittedName>
</protein>
<sequence>MKTTDASSSSCSKPLIQVRTERKVRRFGQTSVAGASFNQCYYETRRQSSSHEVQAVRSVIAHIRLVDVSACTWKQMRLRRASTIKSSEKTSEFRFQVFQQASQYLYIHLSESIPVSQLVPEVFEEFSFLSRNPAVEADQNSEILFQFLEVDLEPVSRILAGSTYHHQSYPSRKRAALSCSLSKVVRVSFFDSYINVHLLHITSVSLIPLLTNEDDRRQQKEPAEPLIQVRTERESTACFGQTSAVGALVSTSAIMKLEDKAVHTKYKQFEVQSHISDQWT</sequence>
<evidence type="ECO:0000313" key="3">
    <source>
        <dbReference type="Proteomes" id="UP001642409"/>
    </source>
</evidence>
<name>A0AA86PHI5_9EUKA</name>
<accession>A0AA86PHI5</accession>
<proteinExistence type="predicted"/>
<dbReference type="AlphaFoldDB" id="A0AA86PHI5"/>
<dbReference type="EMBL" id="CAXDID020000285">
    <property type="protein sequence ID" value="CAL6070650.1"/>
    <property type="molecule type" value="Genomic_DNA"/>
</dbReference>